<organism evidence="2 3">
    <name type="scientific">Pelotomaculum thermopropionicum</name>
    <dbReference type="NCBI Taxonomy" id="110500"/>
    <lineage>
        <taxon>Bacteria</taxon>
        <taxon>Bacillati</taxon>
        <taxon>Bacillota</taxon>
        <taxon>Clostridia</taxon>
        <taxon>Eubacteriales</taxon>
        <taxon>Desulfotomaculaceae</taxon>
        <taxon>Pelotomaculum</taxon>
    </lineage>
</organism>
<dbReference type="EMBL" id="LGGS01000126">
    <property type="protein sequence ID" value="KUK81827.1"/>
    <property type="molecule type" value="Genomic_DNA"/>
</dbReference>
<dbReference type="Pfam" id="PF09546">
    <property type="entry name" value="Spore_III_AE"/>
    <property type="match status" value="1"/>
</dbReference>
<evidence type="ECO:0000313" key="3">
    <source>
        <dbReference type="Proteomes" id="UP000054705"/>
    </source>
</evidence>
<sequence>MVEENGVDILSPEFSAVQEYVEQLDTEIKSSVPRINFKDMVTRLVNGEMDWQPAEIFKKILRQIFSEVVANLDLLGKLVILAVICAVLQNLISSFEKNTVGKLTHSIIYLVLITIAVSSFTLAVNAGREVVDTMVIFMQALLPVLL</sequence>
<comment type="caution">
    <text evidence="2">The sequence shown here is derived from an EMBL/GenBank/DDBJ whole genome shotgun (WGS) entry which is preliminary data.</text>
</comment>
<evidence type="ECO:0000256" key="1">
    <source>
        <dbReference type="SAM" id="Phobius"/>
    </source>
</evidence>
<feature type="non-terminal residue" evidence="2">
    <location>
        <position position="146"/>
    </location>
</feature>
<protein>
    <submittedName>
        <fullName evidence="2">Putative membrane protein</fullName>
    </submittedName>
</protein>
<feature type="transmembrane region" description="Helical" evidence="1">
    <location>
        <begin position="74"/>
        <end position="95"/>
    </location>
</feature>
<keyword evidence="1" id="KW-1133">Transmembrane helix</keyword>
<dbReference type="InterPro" id="IPR014194">
    <property type="entry name" value="Spore_III_AE"/>
</dbReference>
<dbReference type="AlphaFoldDB" id="A0A101HRH7"/>
<accession>A0A101HRH7</accession>
<dbReference type="Proteomes" id="UP000054705">
    <property type="component" value="Unassembled WGS sequence"/>
</dbReference>
<evidence type="ECO:0000313" key="2">
    <source>
        <dbReference type="EMBL" id="KUK81827.1"/>
    </source>
</evidence>
<keyword evidence="1" id="KW-0812">Transmembrane</keyword>
<gene>
    <name evidence="2" type="ORF">XD97_0561</name>
</gene>
<keyword evidence="1" id="KW-0472">Membrane</keyword>
<feature type="transmembrane region" description="Helical" evidence="1">
    <location>
        <begin position="107"/>
        <end position="127"/>
    </location>
</feature>
<reference evidence="3" key="1">
    <citation type="journal article" date="2015" name="MBio">
        <title>Genome-Resolved Metagenomic Analysis Reveals Roles for Candidate Phyla and Other Microbial Community Members in Biogeochemical Transformations in Oil Reservoirs.</title>
        <authorList>
            <person name="Hu P."/>
            <person name="Tom L."/>
            <person name="Singh A."/>
            <person name="Thomas B.C."/>
            <person name="Baker B.J."/>
            <person name="Piceno Y.M."/>
            <person name="Andersen G.L."/>
            <person name="Banfield J.F."/>
        </authorList>
    </citation>
    <scope>NUCLEOTIDE SEQUENCE [LARGE SCALE GENOMIC DNA]</scope>
</reference>
<name>A0A101HRH7_9FIRM</name>
<proteinExistence type="predicted"/>